<dbReference type="EMBL" id="JBHUEM010000045">
    <property type="protein sequence ID" value="MFD1738532.1"/>
    <property type="molecule type" value="Genomic_DNA"/>
</dbReference>
<evidence type="ECO:0000256" key="1">
    <source>
        <dbReference type="SAM" id="Phobius"/>
    </source>
</evidence>
<gene>
    <name evidence="3" type="primary">ypjB</name>
    <name evidence="3" type="ORF">ACFSCX_18580</name>
</gene>
<organism evidence="3 4">
    <name type="scientific">Bacillus salitolerans</name>
    <dbReference type="NCBI Taxonomy" id="1437434"/>
    <lineage>
        <taxon>Bacteria</taxon>
        <taxon>Bacillati</taxon>
        <taxon>Bacillota</taxon>
        <taxon>Bacilli</taxon>
        <taxon>Bacillales</taxon>
        <taxon>Bacillaceae</taxon>
        <taxon>Bacillus</taxon>
    </lineage>
</organism>
<feature type="transmembrane region" description="Helical" evidence="1">
    <location>
        <begin position="224"/>
        <end position="244"/>
    </location>
</feature>
<keyword evidence="1" id="KW-0472">Membrane</keyword>
<reference evidence="4" key="1">
    <citation type="journal article" date="2019" name="Int. J. Syst. Evol. Microbiol.">
        <title>The Global Catalogue of Microorganisms (GCM) 10K type strain sequencing project: providing services to taxonomists for standard genome sequencing and annotation.</title>
        <authorList>
            <consortium name="The Broad Institute Genomics Platform"/>
            <consortium name="The Broad Institute Genome Sequencing Center for Infectious Disease"/>
            <person name="Wu L."/>
            <person name="Ma J."/>
        </authorList>
    </citation>
    <scope>NUCLEOTIDE SEQUENCE [LARGE SCALE GENOMIC DNA]</scope>
    <source>
        <strain evidence="4">CCUG 49339</strain>
    </source>
</reference>
<accession>A0ABW4LTS9</accession>
<protein>
    <submittedName>
        <fullName evidence="3">Sporulation protein YpjB</fullName>
    </submittedName>
</protein>
<feature type="chain" id="PRO_5046519180" evidence="2">
    <location>
        <begin position="22"/>
        <end position="262"/>
    </location>
</feature>
<name>A0ABW4LTS9_9BACI</name>
<evidence type="ECO:0000256" key="2">
    <source>
        <dbReference type="SAM" id="SignalP"/>
    </source>
</evidence>
<comment type="caution">
    <text evidence="3">The sequence shown here is derived from an EMBL/GenBank/DDBJ whole genome shotgun (WGS) entry which is preliminary data.</text>
</comment>
<sequence>MKKMMMILAIIFAIMPSVSHANHTHNWEDLDIVADQALQLVKQQKYEDASKLLSYFSDQFSKLLSHESMLSMDELRIITATYEDASLALTTISMPHEERVQSVTTFRLVVDAIESEHQPLWTEMEGSVMTTFQSMKEAVSEGNSQHFNHQLNEFLGKYQMIYPSVRLDLEAEDSQRIDSFVTFLDKYRGEFLTNDSKMDHMNVIEEELTRMFKQMKKDDADPSLIWVMISTGSAIILTLTYVGWRKYKGDKEKHAARKRLND</sequence>
<keyword evidence="1" id="KW-0812">Transmembrane</keyword>
<dbReference type="NCBIfam" id="TIGR02878">
    <property type="entry name" value="spore_ypjB"/>
    <property type="match status" value="1"/>
</dbReference>
<dbReference type="Proteomes" id="UP001597214">
    <property type="component" value="Unassembled WGS sequence"/>
</dbReference>
<feature type="signal peptide" evidence="2">
    <location>
        <begin position="1"/>
        <end position="21"/>
    </location>
</feature>
<keyword evidence="4" id="KW-1185">Reference proteome</keyword>
<proteinExistence type="predicted"/>
<dbReference type="InterPro" id="IPR014231">
    <property type="entry name" value="Spore_YpjB"/>
</dbReference>
<evidence type="ECO:0000313" key="4">
    <source>
        <dbReference type="Proteomes" id="UP001597214"/>
    </source>
</evidence>
<dbReference type="Pfam" id="PF09577">
    <property type="entry name" value="Spore_YpjB"/>
    <property type="match status" value="1"/>
</dbReference>
<dbReference type="RefSeq" id="WP_377929736.1">
    <property type="nucleotide sequence ID" value="NZ_JBHUEM010000045.1"/>
</dbReference>
<evidence type="ECO:0000313" key="3">
    <source>
        <dbReference type="EMBL" id="MFD1738532.1"/>
    </source>
</evidence>
<keyword evidence="1" id="KW-1133">Transmembrane helix</keyword>
<keyword evidence="2" id="KW-0732">Signal</keyword>